<dbReference type="AlphaFoldDB" id="A0AAD7JA49"/>
<evidence type="ECO:0000313" key="1">
    <source>
        <dbReference type="EMBL" id="KAJ7760148.1"/>
    </source>
</evidence>
<proteinExistence type="predicted"/>
<organism evidence="1 2">
    <name type="scientific">Mycena maculata</name>
    <dbReference type="NCBI Taxonomy" id="230809"/>
    <lineage>
        <taxon>Eukaryota</taxon>
        <taxon>Fungi</taxon>
        <taxon>Dikarya</taxon>
        <taxon>Basidiomycota</taxon>
        <taxon>Agaricomycotina</taxon>
        <taxon>Agaricomycetes</taxon>
        <taxon>Agaricomycetidae</taxon>
        <taxon>Agaricales</taxon>
        <taxon>Marasmiineae</taxon>
        <taxon>Mycenaceae</taxon>
        <taxon>Mycena</taxon>
    </lineage>
</organism>
<protein>
    <submittedName>
        <fullName evidence="1">Uncharacterized protein</fullName>
    </submittedName>
</protein>
<accession>A0AAD7JA49</accession>
<dbReference type="EMBL" id="JARJLG010000050">
    <property type="protein sequence ID" value="KAJ7760148.1"/>
    <property type="molecule type" value="Genomic_DNA"/>
</dbReference>
<comment type="caution">
    <text evidence="1">The sequence shown here is derived from an EMBL/GenBank/DDBJ whole genome shotgun (WGS) entry which is preliminary data.</text>
</comment>
<keyword evidence="2" id="KW-1185">Reference proteome</keyword>
<gene>
    <name evidence="1" type="ORF">DFH07DRAFT_772033</name>
</gene>
<dbReference type="Proteomes" id="UP001215280">
    <property type="component" value="Unassembled WGS sequence"/>
</dbReference>
<sequence>MFSVAENEYLQALRKGGGFQTNRHRWGEEMAILRENLRCVHNLPPPTTDLQKGEIDHAHDLLTSLIFAIVTHFKNSNTDTIAETAPHVDEDDEDDEVPELMDEYDVVPDLIPLHYNGHRPLTRARL</sequence>
<evidence type="ECO:0000313" key="2">
    <source>
        <dbReference type="Proteomes" id="UP001215280"/>
    </source>
</evidence>
<name>A0AAD7JA49_9AGAR</name>
<reference evidence="1" key="1">
    <citation type="submission" date="2023-03" db="EMBL/GenBank/DDBJ databases">
        <title>Massive genome expansion in bonnet fungi (Mycena s.s.) driven by repeated elements and novel gene families across ecological guilds.</title>
        <authorList>
            <consortium name="Lawrence Berkeley National Laboratory"/>
            <person name="Harder C.B."/>
            <person name="Miyauchi S."/>
            <person name="Viragh M."/>
            <person name="Kuo A."/>
            <person name="Thoen E."/>
            <person name="Andreopoulos B."/>
            <person name="Lu D."/>
            <person name="Skrede I."/>
            <person name="Drula E."/>
            <person name="Henrissat B."/>
            <person name="Morin E."/>
            <person name="Kohler A."/>
            <person name="Barry K."/>
            <person name="LaButti K."/>
            <person name="Morin E."/>
            <person name="Salamov A."/>
            <person name="Lipzen A."/>
            <person name="Mereny Z."/>
            <person name="Hegedus B."/>
            <person name="Baldrian P."/>
            <person name="Stursova M."/>
            <person name="Weitz H."/>
            <person name="Taylor A."/>
            <person name="Grigoriev I.V."/>
            <person name="Nagy L.G."/>
            <person name="Martin F."/>
            <person name="Kauserud H."/>
        </authorList>
    </citation>
    <scope>NUCLEOTIDE SEQUENCE</scope>
    <source>
        <strain evidence="1">CBHHK188m</strain>
    </source>
</reference>